<name>F7A0U6_XENTR</name>
<feature type="domain" description="C2H2-type" evidence="14">
    <location>
        <begin position="283"/>
        <end position="310"/>
    </location>
</feature>
<dbReference type="FunFam" id="3.30.160.60:FF:000744">
    <property type="entry name" value="zinc finger E-box-binding homeobox 1"/>
    <property type="match status" value="1"/>
</dbReference>
<keyword evidence="4" id="KW-0479">Metal-binding</keyword>
<evidence type="ECO:0000256" key="8">
    <source>
        <dbReference type="ARBA" id="ARBA00023015"/>
    </source>
</evidence>
<keyword evidence="10" id="KW-0804">Transcription</keyword>
<feature type="region of interest" description="Disordered" evidence="13">
    <location>
        <begin position="71"/>
        <end position="153"/>
    </location>
</feature>
<keyword evidence="9" id="KW-0238">DNA-binding</keyword>
<feature type="domain" description="C2H2-type" evidence="14">
    <location>
        <begin position="311"/>
        <end position="338"/>
    </location>
</feature>
<feature type="domain" description="C2H2-type" evidence="14">
    <location>
        <begin position="339"/>
        <end position="366"/>
    </location>
</feature>
<dbReference type="InterPro" id="IPR036236">
    <property type="entry name" value="Znf_C2H2_sf"/>
</dbReference>
<accession>F7A0U6</accession>
<comment type="subcellular location">
    <subcellularLocation>
        <location evidence="2">Nucleus</location>
    </subcellularLocation>
</comment>
<dbReference type="FunFam" id="3.30.160.60:FF:001480">
    <property type="entry name" value="Si:cabz01071911.3"/>
    <property type="match status" value="1"/>
</dbReference>
<evidence type="ECO:0000256" key="4">
    <source>
        <dbReference type="ARBA" id="ARBA00022723"/>
    </source>
</evidence>
<gene>
    <name evidence="15" type="primary">znf250</name>
</gene>
<comment type="similarity">
    <text evidence="3">Belongs to the krueppel C2H2-type zinc-finger protein family.</text>
</comment>
<evidence type="ECO:0000313" key="15">
    <source>
        <dbReference type="Ensembl" id="ENSXETP00000048898"/>
    </source>
</evidence>
<dbReference type="HOGENOM" id="CLU_002678_0_7_1"/>
<feature type="domain" description="C2H2-type" evidence="14">
    <location>
        <begin position="395"/>
        <end position="422"/>
    </location>
</feature>
<dbReference type="GO" id="GO:0008270">
    <property type="term" value="F:zinc ion binding"/>
    <property type="evidence" value="ECO:0007669"/>
    <property type="project" value="UniProtKB-KW"/>
</dbReference>
<feature type="domain" description="C2H2-type" evidence="14">
    <location>
        <begin position="160"/>
        <end position="187"/>
    </location>
</feature>
<feature type="region of interest" description="Disordered" evidence="13">
    <location>
        <begin position="210"/>
        <end position="255"/>
    </location>
</feature>
<dbReference type="GO" id="GO:0010468">
    <property type="term" value="P:regulation of gene expression"/>
    <property type="evidence" value="ECO:0007669"/>
    <property type="project" value="UniProtKB-ARBA"/>
</dbReference>
<dbReference type="SMART" id="SM00355">
    <property type="entry name" value="ZnF_C2H2"/>
    <property type="match status" value="9"/>
</dbReference>
<evidence type="ECO:0000256" key="3">
    <source>
        <dbReference type="ARBA" id="ARBA00006991"/>
    </source>
</evidence>
<dbReference type="InParanoid" id="F7A0U6"/>
<evidence type="ECO:0000256" key="6">
    <source>
        <dbReference type="ARBA" id="ARBA00022771"/>
    </source>
</evidence>
<feature type="domain" description="C2H2-type" evidence="14">
    <location>
        <begin position="423"/>
        <end position="450"/>
    </location>
</feature>
<proteinExistence type="inferred from homology"/>
<dbReference type="PROSITE" id="PS50157">
    <property type="entry name" value="ZINC_FINGER_C2H2_2"/>
    <property type="match status" value="9"/>
</dbReference>
<dbReference type="FunFam" id="3.30.160.60:FF:000100">
    <property type="entry name" value="Zinc finger 45-like"/>
    <property type="match status" value="1"/>
</dbReference>
<dbReference type="Gene3D" id="3.30.160.60">
    <property type="entry name" value="Classic Zinc Finger"/>
    <property type="match status" value="9"/>
</dbReference>
<evidence type="ECO:0000256" key="2">
    <source>
        <dbReference type="ARBA" id="ARBA00004123"/>
    </source>
</evidence>
<dbReference type="Pfam" id="PF12874">
    <property type="entry name" value="zf-met"/>
    <property type="match status" value="1"/>
</dbReference>
<dbReference type="Ensembl" id="ENSXETT00000048898">
    <property type="protein sequence ID" value="ENSXETP00000048898"/>
    <property type="gene ID" value="ENSXETG00000045242"/>
</dbReference>
<evidence type="ECO:0000256" key="9">
    <source>
        <dbReference type="ARBA" id="ARBA00023125"/>
    </source>
</evidence>
<reference evidence="15" key="2">
    <citation type="submission" date="2011-06" db="UniProtKB">
        <authorList>
            <consortium name="Ensembl"/>
        </authorList>
    </citation>
    <scope>IDENTIFICATION</scope>
</reference>
<evidence type="ECO:0000256" key="12">
    <source>
        <dbReference type="PROSITE-ProRule" id="PRU00042"/>
    </source>
</evidence>
<keyword evidence="5" id="KW-0677">Repeat</keyword>
<dbReference type="FunFam" id="3.30.160.60:FF:002668">
    <property type="entry name" value="Paternally expressed 3"/>
    <property type="match status" value="1"/>
</dbReference>
<keyword evidence="11" id="KW-0539">Nucleus</keyword>
<dbReference type="PaxDb" id="8364-ENSXETP00000060660"/>
<feature type="domain" description="C2H2-type" evidence="14">
    <location>
        <begin position="188"/>
        <end position="215"/>
    </location>
</feature>
<feature type="compositionally biased region" description="Polar residues" evidence="13">
    <location>
        <begin position="72"/>
        <end position="82"/>
    </location>
</feature>
<keyword evidence="7" id="KW-0862">Zinc</keyword>
<dbReference type="SUPFAM" id="SSF57667">
    <property type="entry name" value="beta-beta-alpha zinc fingers"/>
    <property type="match status" value="5"/>
</dbReference>
<organism evidence="15">
    <name type="scientific">Xenopus tropicalis</name>
    <name type="common">Western clawed frog</name>
    <name type="synonym">Silurana tropicalis</name>
    <dbReference type="NCBI Taxonomy" id="8364"/>
    <lineage>
        <taxon>Eukaryota</taxon>
        <taxon>Metazoa</taxon>
        <taxon>Chordata</taxon>
        <taxon>Craniata</taxon>
        <taxon>Vertebrata</taxon>
        <taxon>Euteleostomi</taxon>
        <taxon>Amphibia</taxon>
        <taxon>Batrachia</taxon>
        <taxon>Anura</taxon>
        <taxon>Pipoidea</taxon>
        <taxon>Pipidae</taxon>
        <taxon>Xenopodinae</taxon>
        <taxon>Xenopus</taxon>
        <taxon>Silurana</taxon>
    </lineage>
</organism>
<protein>
    <submittedName>
        <fullName evidence="15">Zinc finger protein 250</fullName>
    </submittedName>
</protein>
<sequence length="486" mass="54253">MHHPLFPPSVNVTSGRRHFVLFSMCGAAVGPEGKRVVRYPVRVEGGSHGQVQGFEVPVILSLLQDGGGIGSDTVTQSKSQQVAGAEESKSSVTLEGPIPETLPSNLKSKDPGGKKKPAKSVHWKDEEMDTNGSGYSHDENHDEQLPSSPNGRSLRKRKQYFCHDCEKCFKHSSALEAHRRVHSGDKPHQCDICKETFSYKSALIVHRRLHSQASTSKSQEEENQKPAETAPVVVKPPSPVNTTLENPPVSPTAPAVSASAPVVNTQVVNSNSTVVNSYGEKPHKCNYCDKRFNDLSILEAHHRIHTGKLAYPCTMCDQSFSKPSLLAAHNNTHKEGKPYQCDQCDKNFNDQSLLVAHKRTHTGEKPHKCSHCNKWFPNRTTLIAHEECHLKPKPYKCKHCEKSFNDKSLLVTHEGVHTDTKPFKCNQCPESFFLKTQLMVHQATHAPEKPFPCSQCERSFNKKETLLAHIRVHNLQNVQTQKPHRQ</sequence>
<dbReference type="GO" id="GO:0005634">
    <property type="term" value="C:nucleus"/>
    <property type="evidence" value="ECO:0007669"/>
    <property type="project" value="UniProtKB-SubCell"/>
</dbReference>
<comment type="function">
    <text evidence="1">May be involved in transcriptional regulation.</text>
</comment>
<keyword evidence="8" id="KW-0805">Transcription regulation</keyword>
<dbReference type="GeneTree" id="ENSGT00940000161688"/>
<evidence type="ECO:0000259" key="14">
    <source>
        <dbReference type="PROSITE" id="PS50157"/>
    </source>
</evidence>
<keyword evidence="6 12" id="KW-0863">Zinc-finger</keyword>
<dbReference type="AlphaFoldDB" id="F7A0U6"/>
<feature type="domain" description="C2H2-type" evidence="14">
    <location>
        <begin position="367"/>
        <end position="394"/>
    </location>
</feature>
<dbReference type="STRING" id="8364.ENSXETP00000048898"/>
<evidence type="ECO:0000256" key="7">
    <source>
        <dbReference type="ARBA" id="ARBA00022833"/>
    </source>
</evidence>
<dbReference type="FunFam" id="3.30.160.60:FF:000058">
    <property type="entry name" value="Zinc finger protein 2 homolog"/>
    <property type="match status" value="1"/>
</dbReference>
<dbReference type="PANTHER" id="PTHR24399:SF23">
    <property type="entry name" value="C2H2-TYPE DOMAIN-CONTAINING PROTEIN"/>
    <property type="match status" value="1"/>
</dbReference>
<dbReference type="GO" id="GO:0003677">
    <property type="term" value="F:DNA binding"/>
    <property type="evidence" value="ECO:0007669"/>
    <property type="project" value="UniProtKB-KW"/>
</dbReference>
<dbReference type="Pfam" id="PF00096">
    <property type="entry name" value="zf-C2H2"/>
    <property type="match status" value="8"/>
</dbReference>
<dbReference type="FunFam" id="3.30.160.60:FF:000771">
    <property type="entry name" value="zinc finger protein 648"/>
    <property type="match status" value="1"/>
</dbReference>
<evidence type="ECO:0000256" key="1">
    <source>
        <dbReference type="ARBA" id="ARBA00003767"/>
    </source>
</evidence>
<dbReference type="PROSITE" id="PS00028">
    <property type="entry name" value="ZINC_FINGER_C2H2_1"/>
    <property type="match status" value="9"/>
</dbReference>
<dbReference type="FunFam" id="3.30.160.60:FF:001064">
    <property type="entry name" value="Zinc finger protein 425"/>
    <property type="match status" value="1"/>
</dbReference>
<dbReference type="InterPro" id="IPR013087">
    <property type="entry name" value="Znf_C2H2_type"/>
</dbReference>
<feature type="domain" description="C2H2-type" evidence="14">
    <location>
        <begin position="451"/>
        <end position="478"/>
    </location>
</feature>
<dbReference type="PANTHER" id="PTHR24399">
    <property type="entry name" value="ZINC FINGER AND BTB DOMAIN-CONTAINING"/>
    <property type="match status" value="1"/>
</dbReference>
<evidence type="ECO:0000256" key="5">
    <source>
        <dbReference type="ARBA" id="ARBA00022737"/>
    </source>
</evidence>
<reference evidence="15" key="1">
    <citation type="journal article" date="2010" name="Science">
        <title>The genome of the Western clawed frog Xenopus tropicalis.</title>
        <authorList>
            <person name="Hellsten U."/>
            <person name="Harland R.M."/>
            <person name="Gilchrist M.J."/>
            <person name="Hendrix D."/>
            <person name="Jurka J."/>
            <person name="Kapitonov V."/>
            <person name="Ovcharenko I."/>
            <person name="Putnam N.H."/>
            <person name="Shu S."/>
            <person name="Taher L."/>
            <person name="Blitz I.L."/>
            <person name="Blumberg B."/>
            <person name="Dichmann D.S."/>
            <person name="Dubchak I."/>
            <person name="Amaya E."/>
            <person name="Detter J.C."/>
            <person name="Fletcher R."/>
            <person name="Gerhard D.S."/>
            <person name="Goodstein D."/>
            <person name="Graves T."/>
            <person name="Grigoriev I.V."/>
            <person name="Grimwood J."/>
            <person name="Kawashima T."/>
            <person name="Lindquist E."/>
            <person name="Lucas S.M."/>
            <person name="Mead P.E."/>
            <person name="Mitros T."/>
            <person name="Ogino H."/>
            <person name="Ohta Y."/>
            <person name="Poliakov A.V."/>
            <person name="Pollet N."/>
            <person name="Robert J."/>
            <person name="Salamov A."/>
            <person name="Sater A.K."/>
            <person name="Schmutz J."/>
            <person name="Terry A."/>
            <person name="Vize P.D."/>
            <person name="Warren W.C."/>
            <person name="Wells D."/>
            <person name="Wills A."/>
            <person name="Wilson R.K."/>
            <person name="Zimmerman L.B."/>
            <person name="Zorn A.M."/>
            <person name="Grainger R."/>
            <person name="Grammer T."/>
            <person name="Khokha M.K."/>
            <person name="Richardson P.M."/>
            <person name="Rokhsar D.S."/>
        </authorList>
    </citation>
    <scope>NUCLEOTIDE SEQUENCE [LARGE SCALE GENOMIC DNA]</scope>
    <source>
        <strain evidence="15">Nigerian</strain>
    </source>
</reference>
<dbReference type="FunFam" id="3.30.160.60:FF:001485">
    <property type="entry name" value="Krueppel-related zinc finger protein"/>
    <property type="match status" value="1"/>
</dbReference>
<evidence type="ECO:0000256" key="10">
    <source>
        <dbReference type="ARBA" id="ARBA00023163"/>
    </source>
</evidence>
<evidence type="ECO:0000256" key="11">
    <source>
        <dbReference type="ARBA" id="ARBA00023242"/>
    </source>
</evidence>
<evidence type="ECO:0000256" key="13">
    <source>
        <dbReference type="SAM" id="MobiDB-lite"/>
    </source>
</evidence>